<accession>A0AAV8YEW7</accession>
<dbReference type="AlphaFoldDB" id="A0AAV8YEW7"/>
<dbReference type="InterPro" id="IPR001611">
    <property type="entry name" value="Leu-rich_rpt"/>
</dbReference>
<dbReference type="Gene3D" id="3.80.10.10">
    <property type="entry name" value="Ribonuclease Inhibitor"/>
    <property type="match status" value="2"/>
</dbReference>
<dbReference type="SUPFAM" id="SSF52058">
    <property type="entry name" value="L domain-like"/>
    <property type="match status" value="1"/>
</dbReference>
<evidence type="ECO:0000256" key="1">
    <source>
        <dbReference type="ARBA" id="ARBA00022614"/>
    </source>
</evidence>
<evidence type="ECO:0000256" key="2">
    <source>
        <dbReference type="ARBA" id="ARBA00022737"/>
    </source>
</evidence>
<dbReference type="Proteomes" id="UP001162162">
    <property type="component" value="Unassembled WGS sequence"/>
</dbReference>
<evidence type="ECO:0000313" key="5">
    <source>
        <dbReference type="Proteomes" id="UP001162162"/>
    </source>
</evidence>
<dbReference type="PANTHER" id="PTHR24366:SF96">
    <property type="entry name" value="LEUCINE RICH REPEAT CONTAINING 53"/>
    <property type="match status" value="1"/>
</dbReference>
<keyword evidence="3" id="KW-0812">Transmembrane</keyword>
<dbReference type="Pfam" id="PF13855">
    <property type="entry name" value="LRR_8"/>
    <property type="match status" value="3"/>
</dbReference>
<proteinExistence type="predicted"/>
<evidence type="ECO:0000313" key="4">
    <source>
        <dbReference type="EMBL" id="KAJ8950262.1"/>
    </source>
</evidence>
<dbReference type="Pfam" id="PF00560">
    <property type="entry name" value="LRR_1"/>
    <property type="match status" value="1"/>
</dbReference>
<dbReference type="EMBL" id="JAPWTK010000102">
    <property type="protein sequence ID" value="KAJ8950262.1"/>
    <property type="molecule type" value="Genomic_DNA"/>
</dbReference>
<dbReference type="PRINTS" id="PR00019">
    <property type="entry name" value="LEURICHRPT"/>
</dbReference>
<keyword evidence="2" id="KW-0677">Repeat</keyword>
<reference evidence="4" key="1">
    <citation type="journal article" date="2023" name="Insect Mol. Biol.">
        <title>Genome sequencing provides insights into the evolution of gene families encoding plant cell wall-degrading enzymes in longhorned beetles.</title>
        <authorList>
            <person name="Shin N.R."/>
            <person name="Okamura Y."/>
            <person name="Kirsch R."/>
            <person name="Pauchet Y."/>
        </authorList>
    </citation>
    <scope>NUCLEOTIDE SEQUENCE</scope>
    <source>
        <strain evidence="4">AMC_N1</strain>
    </source>
</reference>
<dbReference type="InterPro" id="IPR003591">
    <property type="entry name" value="Leu-rich_rpt_typical-subtyp"/>
</dbReference>
<dbReference type="PANTHER" id="PTHR24366">
    <property type="entry name" value="IG(IMMUNOGLOBULIN) AND LRR(LEUCINE RICH REPEAT) DOMAINS"/>
    <property type="match status" value="1"/>
</dbReference>
<dbReference type="SMART" id="SM00369">
    <property type="entry name" value="LRR_TYP"/>
    <property type="match status" value="5"/>
</dbReference>
<keyword evidence="1" id="KW-0433">Leucine-rich repeat</keyword>
<feature type="transmembrane region" description="Helical" evidence="3">
    <location>
        <begin position="431"/>
        <end position="455"/>
    </location>
</feature>
<dbReference type="PROSITE" id="PS51450">
    <property type="entry name" value="LRR"/>
    <property type="match status" value="1"/>
</dbReference>
<organism evidence="4 5">
    <name type="scientific">Aromia moschata</name>
    <dbReference type="NCBI Taxonomy" id="1265417"/>
    <lineage>
        <taxon>Eukaryota</taxon>
        <taxon>Metazoa</taxon>
        <taxon>Ecdysozoa</taxon>
        <taxon>Arthropoda</taxon>
        <taxon>Hexapoda</taxon>
        <taxon>Insecta</taxon>
        <taxon>Pterygota</taxon>
        <taxon>Neoptera</taxon>
        <taxon>Endopterygota</taxon>
        <taxon>Coleoptera</taxon>
        <taxon>Polyphaga</taxon>
        <taxon>Cucujiformia</taxon>
        <taxon>Chrysomeloidea</taxon>
        <taxon>Cerambycidae</taxon>
        <taxon>Cerambycinae</taxon>
        <taxon>Callichromatini</taxon>
        <taxon>Aromia</taxon>
    </lineage>
</organism>
<comment type="caution">
    <text evidence="4">The sequence shown here is derived from an EMBL/GenBank/DDBJ whole genome shotgun (WGS) entry which is preliminary data.</text>
</comment>
<keyword evidence="3" id="KW-0472">Membrane</keyword>
<evidence type="ECO:0000256" key="3">
    <source>
        <dbReference type="SAM" id="Phobius"/>
    </source>
</evidence>
<sequence>MFANNQYLRTLILVDNNLSDLNVKETIGNLQNLETLDLSYCNLTLPLSEDAFANVTKLRNLYLSGNKLFASDLLLALSPLTNLQKLSLSNCGLSRLPDTFDKFKSLQELDISHNPLNDAFVKLLAPLETLEYLNMGYNDIYASPYFVRERSGESGGQFVREFDPIRKFGAELCGLRRPLNATVFFNNFTYTDLKELQLAGNPLRVSQTGPLLPKQLSRLQTLDLSNCNLTFLPPDAFHWTRNITTLILTGNHFGSPSDLRFLEILPNLEVLDLRYNNLTTFSPKELILNPKVEKLKLIGNPWRCDCSVADLWDWAHLHKGNLGILEGSTISQEHVSVGKTKRKKLLICNYDTGTQPFTIIMNKTVPGRRPFINPQRTLTSTNRTWAKYVRESGCEQSPSLQRVTRAADGYVNVINEDGISMKYARHGPNTWAAAAINAMVVYAALMAVIGVAFILTKKRRAIRIPVAVDKSN</sequence>
<keyword evidence="5" id="KW-1185">Reference proteome</keyword>
<dbReference type="InterPro" id="IPR032675">
    <property type="entry name" value="LRR_dom_sf"/>
</dbReference>
<gene>
    <name evidence="4" type="ORF">NQ318_021116</name>
</gene>
<protein>
    <submittedName>
        <fullName evidence="4">Uncharacterized protein</fullName>
    </submittedName>
</protein>
<name>A0AAV8YEW7_9CUCU</name>
<keyword evidence="3" id="KW-1133">Transmembrane helix</keyword>